<gene>
    <name evidence="1" type="ORF">CPT_Miami_208</name>
</gene>
<protein>
    <submittedName>
        <fullName evidence="1">Uncharacterized protein</fullName>
    </submittedName>
</protein>
<sequence>MMSQLVNILSEHRSAFIWPSNILQLEDEYFYLSVKITESGVVKCIFRNKLTKDVRKFDFSDIIFDKEGLWDYFNAIGKEVYAIGIDYGKGFQLKMLFEPIKAMITDKAHKPYNGHLPRDVRAPLFSPVNARSIYLDENGEVTLDGFEWASRGLQLKIIEELLIS</sequence>
<dbReference type="EMBL" id="MT701590">
    <property type="protein sequence ID" value="QPB09303.1"/>
    <property type="molecule type" value="Genomic_DNA"/>
</dbReference>
<name>A0A873WG55_9CAUD</name>
<dbReference type="Proteomes" id="UP000662782">
    <property type="component" value="Segment"/>
</dbReference>
<keyword evidence="2" id="KW-1185">Reference proteome</keyword>
<reference evidence="1 2" key="1">
    <citation type="submission" date="2020-07" db="EMBL/GenBank/DDBJ databases">
        <title>Complete genome sequence of Klebsiella pneumoniae phage Miami.</title>
        <authorList>
            <person name="Mora D.A."/>
            <person name="Lessor L."/>
            <person name="Gill J."/>
            <person name="Liu M."/>
        </authorList>
    </citation>
    <scope>NUCLEOTIDE SEQUENCE [LARGE SCALE GENOMIC DNA]</scope>
</reference>
<proteinExistence type="predicted"/>
<organism evidence="1 2">
    <name type="scientific">Klebsiella phage Miami</name>
    <dbReference type="NCBI Taxonomy" id="2767581"/>
    <lineage>
        <taxon>Viruses</taxon>
        <taxon>Duplodnaviria</taxon>
        <taxon>Heunggongvirae</taxon>
        <taxon>Uroviricota</taxon>
        <taxon>Caudoviricetes</taxon>
        <taxon>Chimalliviridae</taxon>
        <taxon>Miamivirus</taxon>
        <taxon>Miamivirus miami</taxon>
    </lineage>
</organism>
<evidence type="ECO:0000313" key="2">
    <source>
        <dbReference type="Proteomes" id="UP000662782"/>
    </source>
</evidence>
<accession>A0A873WG55</accession>
<evidence type="ECO:0000313" key="1">
    <source>
        <dbReference type="EMBL" id="QPB09303.1"/>
    </source>
</evidence>